<dbReference type="Proteomes" id="UP000249464">
    <property type="component" value="Unassembled WGS sequence"/>
</dbReference>
<protein>
    <submittedName>
        <fullName evidence="1">BQ5605_C006g04234 protein</fullName>
    </submittedName>
</protein>
<sequence>MVSLGFASCARSAELTVPSTIRFRDPAKLPQRSTVKMDSNGFSVHLPYHKADRRWQGLFLYFTPCTTDPAFLRILHRYLQARDSRNKSSDLLFLTRGGLPPTRTWFIGRLPGGATHYALQGLSADIIKRLGRWRSSAWEEYVRVSPQLQQALLNSA</sequence>
<reference evidence="1 2" key="1">
    <citation type="submission" date="2016-11" db="EMBL/GenBank/DDBJ databases">
        <authorList>
            <person name="Jaros S."/>
            <person name="Januszkiewicz K."/>
            <person name="Wedrychowicz H."/>
        </authorList>
    </citation>
    <scope>NUCLEOTIDE SEQUENCE [LARGE SCALE GENOMIC DNA]</scope>
</reference>
<evidence type="ECO:0000313" key="2">
    <source>
        <dbReference type="Proteomes" id="UP000249464"/>
    </source>
</evidence>
<evidence type="ECO:0000313" key="1">
    <source>
        <dbReference type="EMBL" id="SGY57187.1"/>
    </source>
</evidence>
<organism evidence="1 2">
    <name type="scientific">Microbotryum silenes-dioicae</name>
    <dbReference type="NCBI Taxonomy" id="796604"/>
    <lineage>
        <taxon>Eukaryota</taxon>
        <taxon>Fungi</taxon>
        <taxon>Dikarya</taxon>
        <taxon>Basidiomycota</taxon>
        <taxon>Pucciniomycotina</taxon>
        <taxon>Microbotryomycetes</taxon>
        <taxon>Microbotryales</taxon>
        <taxon>Microbotryaceae</taxon>
        <taxon>Microbotryum</taxon>
    </lineage>
</organism>
<dbReference type="InterPro" id="IPR011010">
    <property type="entry name" value="DNA_brk_join_enz"/>
</dbReference>
<keyword evidence="2" id="KW-1185">Reference proteome</keyword>
<dbReference type="SUPFAM" id="SSF56349">
    <property type="entry name" value="DNA breaking-rejoining enzymes"/>
    <property type="match status" value="1"/>
</dbReference>
<dbReference type="GO" id="GO:0003677">
    <property type="term" value="F:DNA binding"/>
    <property type="evidence" value="ECO:0007669"/>
    <property type="project" value="InterPro"/>
</dbReference>
<dbReference type="STRING" id="796604.A0A2X0MAI2"/>
<dbReference type="AlphaFoldDB" id="A0A2X0MAI2"/>
<name>A0A2X0MAI2_9BASI</name>
<proteinExistence type="predicted"/>
<accession>A0A2X0MAI2</accession>
<gene>
    <name evidence="1" type="primary">BQ5605_C006g04234</name>
    <name evidence="1" type="ORF">BQ5605_C006G04234</name>
</gene>
<dbReference type="EMBL" id="FQNC01000044">
    <property type="protein sequence ID" value="SGY57187.1"/>
    <property type="molecule type" value="Genomic_DNA"/>
</dbReference>